<feature type="region of interest" description="Disordered" evidence="1">
    <location>
        <begin position="58"/>
        <end position="80"/>
    </location>
</feature>
<organism evidence="2">
    <name type="scientific">mine drainage metagenome</name>
    <dbReference type="NCBI Taxonomy" id="410659"/>
    <lineage>
        <taxon>unclassified sequences</taxon>
        <taxon>metagenomes</taxon>
        <taxon>ecological metagenomes</taxon>
    </lineage>
</organism>
<name>A0A1J5P4F4_9ZZZZ</name>
<gene>
    <name evidence="2" type="ORF">GALL_524340</name>
</gene>
<evidence type="ECO:0000256" key="1">
    <source>
        <dbReference type="SAM" id="MobiDB-lite"/>
    </source>
</evidence>
<proteinExistence type="predicted"/>
<reference evidence="2" key="1">
    <citation type="submission" date="2016-10" db="EMBL/GenBank/DDBJ databases">
        <title>Sequence of Gallionella enrichment culture.</title>
        <authorList>
            <person name="Poehlein A."/>
            <person name="Muehling M."/>
            <person name="Daniel R."/>
        </authorList>
    </citation>
    <scope>NUCLEOTIDE SEQUENCE</scope>
</reference>
<dbReference type="AlphaFoldDB" id="A0A1J5P4F4"/>
<comment type="caution">
    <text evidence="2">The sequence shown here is derived from an EMBL/GenBank/DDBJ whole genome shotgun (WGS) entry which is preliminary data.</text>
</comment>
<accession>A0A1J5P4F4</accession>
<dbReference type="EMBL" id="MLJW01006902">
    <property type="protein sequence ID" value="OIQ66002.1"/>
    <property type="molecule type" value="Genomic_DNA"/>
</dbReference>
<evidence type="ECO:0000313" key="2">
    <source>
        <dbReference type="EMBL" id="OIQ66002.1"/>
    </source>
</evidence>
<sequence length="80" mass="9335">MAFRGKVHHRIGLMHLKHPVQRGAVANIGFLKRISRRVRYRGHVLQTGRIGQRVKVDHRMPVADRLPHHRRSDKSSPARH</sequence>
<protein>
    <submittedName>
        <fullName evidence="2">Uncharacterized protein</fullName>
    </submittedName>
</protein>